<organism evidence="8">
    <name type="scientific">Coccidioides posadasii (strain RMSCC 757 / Silveira)</name>
    <name type="common">Valley fever fungus</name>
    <dbReference type="NCBI Taxonomy" id="443226"/>
    <lineage>
        <taxon>Eukaryota</taxon>
        <taxon>Fungi</taxon>
        <taxon>Dikarya</taxon>
        <taxon>Ascomycota</taxon>
        <taxon>Pezizomycotina</taxon>
        <taxon>Eurotiomycetes</taxon>
        <taxon>Eurotiomycetidae</taxon>
        <taxon>Onygenales</taxon>
        <taxon>Onygenaceae</taxon>
        <taxon>Coccidioides</taxon>
    </lineage>
</organism>
<dbReference type="PROSITE" id="PS00028">
    <property type="entry name" value="ZINC_FINGER_C2H2_1"/>
    <property type="match status" value="2"/>
</dbReference>
<feature type="compositionally biased region" description="Low complexity" evidence="5">
    <location>
        <begin position="240"/>
        <end position="256"/>
    </location>
</feature>
<feature type="region of interest" description="Disordered" evidence="5">
    <location>
        <begin position="389"/>
        <end position="432"/>
    </location>
</feature>
<dbReference type="HOGENOM" id="CLU_013390_2_0_1"/>
<feature type="compositionally biased region" description="Basic residues" evidence="5">
    <location>
        <begin position="397"/>
        <end position="406"/>
    </location>
</feature>
<feature type="compositionally biased region" description="Low complexity" evidence="5">
    <location>
        <begin position="95"/>
        <end position="106"/>
    </location>
</feature>
<dbReference type="eggNOG" id="KOG1721">
    <property type="taxonomic scope" value="Eukaryota"/>
</dbReference>
<reference evidence="8" key="2">
    <citation type="submission" date="2010-03" db="EMBL/GenBank/DDBJ databases">
        <title>The genome sequence of Coccidioides posadasii strain Silveira.</title>
        <authorList>
            <consortium name="The Broad Institute Genome Sequencing Center for Infectious Disease"/>
            <person name="Neafsey D."/>
            <person name="Orbach M."/>
            <person name="Henn M.R."/>
            <person name="Cole G.T."/>
            <person name="Galgiani J."/>
            <person name="Gardner M.J."/>
            <person name="Kirkland T.N."/>
            <person name="Taylor J.W."/>
            <person name="Young S.K."/>
            <person name="Zeng Q."/>
            <person name="Koehrsen M."/>
            <person name="Alvarado L."/>
            <person name="Berlin A."/>
            <person name="Borenstein D."/>
            <person name="Chapman S.B."/>
            <person name="Chen Z."/>
            <person name="Engels R."/>
            <person name="Freedman E."/>
            <person name="Gellesch M."/>
            <person name="Goldberg J."/>
            <person name="Griggs A."/>
            <person name="Gujja S."/>
            <person name="Heilman E."/>
            <person name="Heiman D."/>
            <person name="Howarth C."/>
            <person name="Jen D."/>
            <person name="Larson L."/>
            <person name="Mehta T."/>
            <person name="Neiman D."/>
            <person name="Park D."/>
            <person name="Pearson M."/>
            <person name="Richards J."/>
            <person name="Roberts A."/>
            <person name="Saif S."/>
            <person name="Shea T."/>
            <person name="Shenoy N."/>
            <person name="Sisk P."/>
            <person name="Stolte C."/>
            <person name="Sykes S."/>
            <person name="Walk T."/>
            <person name="White J."/>
            <person name="Yandava C."/>
            <person name="Haas B."/>
            <person name="Nusbaum C."/>
            <person name="Birren B."/>
        </authorList>
    </citation>
    <scope>NUCLEOTIDE SEQUENCE [LARGE SCALE GENOMIC DNA]</scope>
    <source>
        <strain evidence="8">RMSCC 757 / Silveira</strain>
    </source>
</reference>
<dbReference type="OMA" id="KWICTFD"/>
<evidence type="ECO:0000256" key="1">
    <source>
        <dbReference type="ARBA" id="ARBA00022723"/>
    </source>
</evidence>
<accession>E9D029</accession>
<gene>
    <name evidence="7" type="ORF">CPSG_03457</name>
</gene>
<dbReference type="AlphaFoldDB" id="E9D029"/>
<dbReference type="SUPFAM" id="SSF57667">
    <property type="entry name" value="beta-beta-alpha zinc fingers"/>
    <property type="match status" value="2"/>
</dbReference>
<evidence type="ECO:0000259" key="6">
    <source>
        <dbReference type="PROSITE" id="PS50157"/>
    </source>
</evidence>
<dbReference type="PANTHER" id="PTHR23235">
    <property type="entry name" value="KRUEPPEL-LIKE TRANSCRIPTION FACTOR"/>
    <property type="match status" value="1"/>
</dbReference>
<dbReference type="FunFam" id="3.30.160.60:FF:001649">
    <property type="entry name" value="C2H2 transcription factor Swi5"/>
    <property type="match status" value="1"/>
</dbReference>
<dbReference type="VEuPathDB" id="FungiDB:D8B26_003308"/>
<evidence type="ECO:0000256" key="4">
    <source>
        <dbReference type="PROSITE-ProRule" id="PRU00042"/>
    </source>
</evidence>
<evidence type="ECO:0000256" key="3">
    <source>
        <dbReference type="ARBA" id="ARBA00022833"/>
    </source>
</evidence>
<dbReference type="PROSITE" id="PS50157">
    <property type="entry name" value="ZINC_FINGER_C2H2_2"/>
    <property type="match status" value="2"/>
</dbReference>
<dbReference type="PANTHER" id="PTHR23235:SF120">
    <property type="entry name" value="KRUPPEL-LIKE FACTOR 15"/>
    <property type="match status" value="1"/>
</dbReference>
<sequence>MLAALNVNFDRPESTLQHRCLFPGSVQPDAATKSMPPAVRHRRGLSLDQGLARSRQKVLSPRYDRFEPLQWQDFTVELAGGATHRPSTPSQQTGSDSPPLTPSSSPYWKPARVPRACKTAQSSPVKQHAVASRNLVAMERVKSLSLQGISSSFLSRETLAPLSNTNSLQPPDTFDLQSPKLSDDVFSEFTFNSPENFETASGSSPIPPSMPSFLSLSSIIGDRSNPATANKAAKVPIAPAAPLNSASQRTTSRSSSPAKALLSPRALSIADLNLDASIDASIEETGITLEDIAAHIEGPDPIDNKWICTYEGCNKRFGRKENIKSHVQTHLGDRQFKCNHCNKCFVRGHDLKRHSKIHTGVKPYPCECGNSFARHDALTRHKQRGMCSGAFAGAVRKPLRRGRPKKRPDADERREKATKTRERAKKGHTRTLSESSCASFISSASECADSASVREGSPSKNLPFMPNNTFGLHPDTFSFTPPASPSHSTGNMPSPARSYHSLALDPELNPLYLSPSKRPLDDIPEEIPDIPLLAPDSPLPVKTEVGTESPARILWPTTIGSDGINKTDNPNLDDVFISHASEATMRHDQLPALDPSTTDISEPNSSQYDDEYFLSHGDADGSDLLNTHLFPASCSPFLLSLIYTEICALNSTFTVPVQNMRRIDVKMTFKGLSGKLRLRTMVIAARGKGL</sequence>
<dbReference type="SMART" id="SM00355">
    <property type="entry name" value="ZnF_C2H2"/>
    <property type="match status" value="2"/>
</dbReference>
<feature type="compositionally biased region" description="Basic and acidic residues" evidence="5">
    <location>
        <begin position="407"/>
        <end position="421"/>
    </location>
</feature>
<name>E9D029_COCPS</name>
<dbReference type="FunFam" id="3.30.160.60:FF:000504">
    <property type="entry name" value="C2H2 transcription factor swi5"/>
    <property type="match status" value="1"/>
</dbReference>
<dbReference type="VEuPathDB" id="FungiDB:CPSG_03457"/>
<evidence type="ECO:0000313" key="7">
    <source>
        <dbReference type="EMBL" id="EFW20282.1"/>
    </source>
</evidence>
<dbReference type="GO" id="GO:0000981">
    <property type="term" value="F:DNA-binding transcription factor activity, RNA polymerase II-specific"/>
    <property type="evidence" value="ECO:0007669"/>
    <property type="project" value="TreeGrafter"/>
</dbReference>
<feature type="domain" description="C2H2-type" evidence="6">
    <location>
        <begin position="336"/>
        <end position="363"/>
    </location>
</feature>
<feature type="region of interest" description="Disordered" evidence="5">
    <location>
        <begin position="240"/>
        <end position="259"/>
    </location>
</feature>
<proteinExistence type="predicted"/>
<keyword evidence="2 4" id="KW-0863">Zinc-finger</keyword>
<dbReference type="STRING" id="443226.E9D029"/>
<dbReference type="InterPro" id="IPR036236">
    <property type="entry name" value="Znf_C2H2_sf"/>
</dbReference>
<dbReference type="Proteomes" id="UP000002497">
    <property type="component" value="Unassembled WGS sequence"/>
</dbReference>
<dbReference type="Gene3D" id="3.30.160.60">
    <property type="entry name" value="Classic Zinc Finger"/>
    <property type="match status" value="3"/>
</dbReference>
<dbReference type="EMBL" id="GL636489">
    <property type="protein sequence ID" value="EFW20282.1"/>
    <property type="molecule type" value="Genomic_DNA"/>
</dbReference>
<feature type="region of interest" description="Disordered" evidence="5">
    <location>
        <begin position="27"/>
        <end position="52"/>
    </location>
</feature>
<feature type="region of interest" description="Disordered" evidence="5">
    <location>
        <begin position="81"/>
        <end position="110"/>
    </location>
</feature>
<keyword evidence="8" id="KW-1185">Reference proteome</keyword>
<evidence type="ECO:0000313" key="8">
    <source>
        <dbReference type="Proteomes" id="UP000002497"/>
    </source>
</evidence>
<protein>
    <submittedName>
        <fullName evidence="7">Zinc finger domain-containing protein</fullName>
    </submittedName>
</protein>
<dbReference type="GO" id="GO:0008270">
    <property type="term" value="F:zinc ion binding"/>
    <property type="evidence" value="ECO:0007669"/>
    <property type="project" value="UniProtKB-KW"/>
</dbReference>
<dbReference type="InterPro" id="IPR013087">
    <property type="entry name" value="Znf_C2H2_type"/>
</dbReference>
<feature type="compositionally biased region" description="Polar residues" evidence="5">
    <location>
        <begin position="85"/>
        <end position="94"/>
    </location>
</feature>
<keyword evidence="1" id="KW-0479">Metal-binding</keyword>
<feature type="domain" description="C2H2-type" evidence="6">
    <location>
        <begin position="306"/>
        <end position="335"/>
    </location>
</feature>
<keyword evidence="3" id="KW-0862">Zinc</keyword>
<reference evidence="8" key="1">
    <citation type="journal article" date="2010" name="Genome Res.">
        <title>Population genomic sequencing of Coccidioides fungi reveals recent hybridization and transposon control.</title>
        <authorList>
            <person name="Neafsey D.E."/>
            <person name="Barker B.M."/>
            <person name="Sharpton T.J."/>
            <person name="Stajich J.E."/>
            <person name="Park D.J."/>
            <person name="Whiston E."/>
            <person name="Hung C.-Y."/>
            <person name="McMahan C."/>
            <person name="White J."/>
            <person name="Sykes S."/>
            <person name="Heiman D."/>
            <person name="Young S."/>
            <person name="Zeng Q."/>
            <person name="Abouelleil A."/>
            <person name="Aftuck L."/>
            <person name="Bessette D."/>
            <person name="Brown A."/>
            <person name="FitzGerald M."/>
            <person name="Lui A."/>
            <person name="Macdonald J.P."/>
            <person name="Priest M."/>
            <person name="Orbach M.J."/>
            <person name="Galgiani J.N."/>
            <person name="Kirkland T.N."/>
            <person name="Cole G.T."/>
            <person name="Birren B.W."/>
            <person name="Henn M.R."/>
            <person name="Taylor J.W."/>
            <person name="Rounsley S.D."/>
        </authorList>
    </citation>
    <scope>NUCLEOTIDE SEQUENCE [LARGE SCALE GENOMIC DNA]</scope>
    <source>
        <strain evidence="8">RMSCC 757 / Silveira</strain>
    </source>
</reference>
<dbReference type="GO" id="GO:0000978">
    <property type="term" value="F:RNA polymerase II cis-regulatory region sequence-specific DNA binding"/>
    <property type="evidence" value="ECO:0007669"/>
    <property type="project" value="TreeGrafter"/>
</dbReference>
<evidence type="ECO:0000256" key="5">
    <source>
        <dbReference type="SAM" id="MobiDB-lite"/>
    </source>
</evidence>
<evidence type="ECO:0000256" key="2">
    <source>
        <dbReference type="ARBA" id="ARBA00022771"/>
    </source>
</evidence>
<dbReference type="OrthoDB" id="8117402at2759"/>